<dbReference type="Pfam" id="PF00440">
    <property type="entry name" value="TetR_N"/>
    <property type="match status" value="1"/>
</dbReference>
<dbReference type="InterPro" id="IPR049445">
    <property type="entry name" value="TetR_SbtR-like_C"/>
</dbReference>
<dbReference type="SUPFAM" id="SSF46689">
    <property type="entry name" value="Homeodomain-like"/>
    <property type="match status" value="1"/>
</dbReference>
<dbReference type="Proteomes" id="UP001597145">
    <property type="component" value="Unassembled WGS sequence"/>
</dbReference>
<comment type="caution">
    <text evidence="6">The sequence shown here is derived from an EMBL/GenBank/DDBJ whole genome shotgun (WGS) entry which is preliminary data.</text>
</comment>
<dbReference type="Gene3D" id="1.10.357.10">
    <property type="entry name" value="Tetracycline Repressor, domain 2"/>
    <property type="match status" value="1"/>
</dbReference>
<evidence type="ECO:0000256" key="3">
    <source>
        <dbReference type="ARBA" id="ARBA00023163"/>
    </source>
</evidence>
<feature type="DNA-binding region" description="H-T-H motif" evidence="4">
    <location>
        <begin position="38"/>
        <end position="57"/>
    </location>
</feature>
<protein>
    <submittedName>
        <fullName evidence="6">TetR/AcrR family transcriptional regulator</fullName>
    </submittedName>
</protein>
<evidence type="ECO:0000313" key="7">
    <source>
        <dbReference type="Proteomes" id="UP001597145"/>
    </source>
</evidence>
<dbReference type="PRINTS" id="PR00455">
    <property type="entry name" value="HTHTETR"/>
</dbReference>
<dbReference type="EMBL" id="JBHUCP010000008">
    <property type="protein sequence ID" value="MFD1530572.1"/>
    <property type="molecule type" value="Genomic_DNA"/>
</dbReference>
<dbReference type="Pfam" id="PF21597">
    <property type="entry name" value="TetR_C_43"/>
    <property type="match status" value="1"/>
</dbReference>
<reference evidence="7" key="1">
    <citation type="journal article" date="2019" name="Int. J. Syst. Evol. Microbiol.">
        <title>The Global Catalogue of Microorganisms (GCM) 10K type strain sequencing project: providing services to taxonomists for standard genome sequencing and annotation.</title>
        <authorList>
            <consortium name="The Broad Institute Genomics Platform"/>
            <consortium name="The Broad Institute Genome Sequencing Center for Infectious Disease"/>
            <person name="Wu L."/>
            <person name="Ma J."/>
        </authorList>
    </citation>
    <scope>NUCLEOTIDE SEQUENCE [LARGE SCALE GENOMIC DNA]</scope>
    <source>
        <strain evidence="7">JCM 12165</strain>
    </source>
</reference>
<dbReference type="SUPFAM" id="SSF48498">
    <property type="entry name" value="Tetracyclin repressor-like, C-terminal domain"/>
    <property type="match status" value="1"/>
</dbReference>
<organism evidence="6 7">
    <name type="scientific">Pseudonocardia aurantiaca</name>
    <dbReference type="NCBI Taxonomy" id="75290"/>
    <lineage>
        <taxon>Bacteria</taxon>
        <taxon>Bacillati</taxon>
        <taxon>Actinomycetota</taxon>
        <taxon>Actinomycetes</taxon>
        <taxon>Pseudonocardiales</taxon>
        <taxon>Pseudonocardiaceae</taxon>
        <taxon>Pseudonocardia</taxon>
    </lineage>
</organism>
<dbReference type="RefSeq" id="WP_343988002.1">
    <property type="nucleotide sequence ID" value="NZ_BAAAJG010000029.1"/>
</dbReference>
<sequence>MTAPAERSRPLRADAERNRRRILTAAREVFARRGLDAGLDEIARHAGVGTGTVYRRFPEKSLLIEALFEDRLDQMFAFVEAAATHPDPWEGLVEILESVTRMQIEDRGLKDVIFSGVGDKEVFRERRERFLPLVEQTMDRAKAAGVLRADVGLTDLGALQVMLTTVADFSPATRPEVWRRYLQILLDGLRADRAGSTSLLQPALTLDEFEAACGRGKHAGA</sequence>
<evidence type="ECO:0000256" key="2">
    <source>
        <dbReference type="ARBA" id="ARBA00023125"/>
    </source>
</evidence>
<evidence type="ECO:0000313" key="6">
    <source>
        <dbReference type="EMBL" id="MFD1530572.1"/>
    </source>
</evidence>
<dbReference type="InterPro" id="IPR001647">
    <property type="entry name" value="HTH_TetR"/>
</dbReference>
<keyword evidence="7" id="KW-1185">Reference proteome</keyword>
<evidence type="ECO:0000256" key="4">
    <source>
        <dbReference type="PROSITE-ProRule" id="PRU00335"/>
    </source>
</evidence>
<feature type="domain" description="HTH tetR-type" evidence="5">
    <location>
        <begin position="16"/>
        <end position="75"/>
    </location>
</feature>
<dbReference type="InterPro" id="IPR009057">
    <property type="entry name" value="Homeodomain-like_sf"/>
</dbReference>
<dbReference type="PROSITE" id="PS50977">
    <property type="entry name" value="HTH_TETR_2"/>
    <property type="match status" value="1"/>
</dbReference>
<accession>A0ABW4FNL9</accession>
<proteinExistence type="predicted"/>
<keyword evidence="3" id="KW-0804">Transcription</keyword>
<dbReference type="PANTHER" id="PTHR30055:SF234">
    <property type="entry name" value="HTH-TYPE TRANSCRIPTIONAL REGULATOR BETI"/>
    <property type="match status" value="1"/>
</dbReference>
<dbReference type="InterPro" id="IPR036271">
    <property type="entry name" value="Tet_transcr_reg_TetR-rel_C_sf"/>
</dbReference>
<name>A0ABW4FNL9_9PSEU</name>
<evidence type="ECO:0000259" key="5">
    <source>
        <dbReference type="PROSITE" id="PS50977"/>
    </source>
</evidence>
<dbReference type="InterPro" id="IPR050109">
    <property type="entry name" value="HTH-type_TetR-like_transc_reg"/>
</dbReference>
<keyword evidence="2 4" id="KW-0238">DNA-binding</keyword>
<gene>
    <name evidence="6" type="ORF">ACFSCY_14070</name>
</gene>
<dbReference type="PANTHER" id="PTHR30055">
    <property type="entry name" value="HTH-TYPE TRANSCRIPTIONAL REGULATOR RUTR"/>
    <property type="match status" value="1"/>
</dbReference>
<keyword evidence="1" id="KW-0805">Transcription regulation</keyword>
<evidence type="ECO:0000256" key="1">
    <source>
        <dbReference type="ARBA" id="ARBA00023015"/>
    </source>
</evidence>